<dbReference type="InterPro" id="IPR013655">
    <property type="entry name" value="PAS_fold_3"/>
</dbReference>
<dbReference type="AlphaFoldDB" id="A0A7T4R2D1"/>
<dbReference type="Pfam" id="PF08447">
    <property type="entry name" value="PAS_3"/>
    <property type="match status" value="2"/>
</dbReference>
<evidence type="ECO:0000256" key="1">
    <source>
        <dbReference type="SAM" id="Phobius"/>
    </source>
</evidence>
<dbReference type="PANTHER" id="PTHR44757:SF2">
    <property type="entry name" value="BIOFILM ARCHITECTURE MAINTENANCE PROTEIN MBAA"/>
    <property type="match status" value="1"/>
</dbReference>
<feature type="transmembrane region" description="Helical" evidence="1">
    <location>
        <begin position="14"/>
        <end position="36"/>
    </location>
</feature>
<name>A0A7T4R2D1_9GAMM</name>
<dbReference type="Pfam" id="PF00990">
    <property type="entry name" value="GGDEF"/>
    <property type="match status" value="1"/>
</dbReference>
<dbReference type="SMART" id="SM00086">
    <property type="entry name" value="PAC"/>
    <property type="match status" value="2"/>
</dbReference>
<keyword evidence="7" id="KW-1185">Reference proteome</keyword>
<accession>A0A7T4R2D1</accession>
<dbReference type="InterPro" id="IPR043128">
    <property type="entry name" value="Rev_trsase/Diguanyl_cyclase"/>
</dbReference>
<dbReference type="SMART" id="SM00267">
    <property type="entry name" value="GGDEF"/>
    <property type="match status" value="1"/>
</dbReference>
<keyword evidence="1" id="KW-0472">Membrane</keyword>
<dbReference type="CDD" id="cd01948">
    <property type="entry name" value="EAL"/>
    <property type="match status" value="1"/>
</dbReference>
<dbReference type="SMART" id="SM00052">
    <property type="entry name" value="EAL"/>
    <property type="match status" value="1"/>
</dbReference>
<dbReference type="NCBIfam" id="TIGR00229">
    <property type="entry name" value="sensory_box"/>
    <property type="match status" value="2"/>
</dbReference>
<evidence type="ECO:0000313" key="6">
    <source>
        <dbReference type="EMBL" id="QQD19179.1"/>
    </source>
</evidence>
<protein>
    <submittedName>
        <fullName evidence="6">EAL domain-containing protein</fullName>
    </submittedName>
</protein>
<evidence type="ECO:0000259" key="5">
    <source>
        <dbReference type="PROSITE" id="PS50887"/>
    </source>
</evidence>
<dbReference type="PROSITE" id="PS50113">
    <property type="entry name" value="PAC"/>
    <property type="match status" value="2"/>
</dbReference>
<dbReference type="PROSITE" id="PS50112">
    <property type="entry name" value="PAS"/>
    <property type="match status" value="1"/>
</dbReference>
<dbReference type="SUPFAM" id="SSF141868">
    <property type="entry name" value="EAL domain-like"/>
    <property type="match status" value="1"/>
</dbReference>
<dbReference type="InterPro" id="IPR000700">
    <property type="entry name" value="PAS-assoc_C"/>
</dbReference>
<dbReference type="InterPro" id="IPR029787">
    <property type="entry name" value="Nucleotide_cyclase"/>
</dbReference>
<dbReference type="EMBL" id="CP066167">
    <property type="protein sequence ID" value="QQD19179.1"/>
    <property type="molecule type" value="Genomic_DNA"/>
</dbReference>
<keyword evidence="1" id="KW-0812">Transmembrane</keyword>
<dbReference type="InterPro" id="IPR052155">
    <property type="entry name" value="Biofilm_reg_signaling"/>
</dbReference>
<dbReference type="RefSeq" id="WP_198570664.1">
    <property type="nucleotide sequence ID" value="NZ_CP066167.1"/>
</dbReference>
<dbReference type="SMART" id="SM00091">
    <property type="entry name" value="PAS"/>
    <property type="match status" value="2"/>
</dbReference>
<organism evidence="6 7">
    <name type="scientific">Spongiibacter nanhainus</name>
    <dbReference type="NCBI Taxonomy" id="2794344"/>
    <lineage>
        <taxon>Bacteria</taxon>
        <taxon>Pseudomonadati</taxon>
        <taxon>Pseudomonadota</taxon>
        <taxon>Gammaproteobacteria</taxon>
        <taxon>Cellvibrionales</taxon>
        <taxon>Spongiibacteraceae</taxon>
        <taxon>Spongiibacter</taxon>
    </lineage>
</organism>
<dbReference type="InterPro" id="IPR000014">
    <property type="entry name" value="PAS"/>
</dbReference>
<dbReference type="PROSITE" id="PS50883">
    <property type="entry name" value="EAL"/>
    <property type="match status" value="1"/>
</dbReference>
<dbReference type="PANTHER" id="PTHR44757">
    <property type="entry name" value="DIGUANYLATE CYCLASE DGCP"/>
    <property type="match status" value="1"/>
</dbReference>
<dbReference type="PROSITE" id="PS50887">
    <property type="entry name" value="GGDEF"/>
    <property type="match status" value="1"/>
</dbReference>
<feature type="domain" description="PAC" evidence="3">
    <location>
        <begin position="148"/>
        <end position="201"/>
    </location>
</feature>
<evidence type="ECO:0000259" key="2">
    <source>
        <dbReference type="PROSITE" id="PS50112"/>
    </source>
</evidence>
<dbReference type="InterPro" id="IPR001633">
    <property type="entry name" value="EAL_dom"/>
</dbReference>
<gene>
    <name evidence="6" type="ORF">I6N98_04810</name>
</gene>
<dbReference type="Gene3D" id="3.20.20.450">
    <property type="entry name" value="EAL domain"/>
    <property type="match status" value="1"/>
</dbReference>
<feature type="domain" description="PAC" evidence="3">
    <location>
        <begin position="277"/>
        <end position="330"/>
    </location>
</feature>
<dbReference type="SUPFAM" id="SSF55785">
    <property type="entry name" value="PYP-like sensor domain (PAS domain)"/>
    <property type="match status" value="2"/>
</dbReference>
<feature type="domain" description="PAS" evidence="2">
    <location>
        <begin position="75"/>
        <end position="145"/>
    </location>
</feature>
<dbReference type="InterPro" id="IPR035965">
    <property type="entry name" value="PAS-like_dom_sf"/>
</dbReference>
<evidence type="ECO:0000259" key="4">
    <source>
        <dbReference type="PROSITE" id="PS50883"/>
    </source>
</evidence>
<dbReference type="SUPFAM" id="SSF55073">
    <property type="entry name" value="Nucleotide cyclase"/>
    <property type="match status" value="1"/>
</dbReference>
<feature type="domain" description="EAL" evidence="4">
    <location>
        <begin position="502"/>
        <end position="756"/>
    </location>
</feature>
<dbReference type="Proteomes" id="UP000596063">
    <property type="component" value="Chromosome"/>
</dbReference>
<dbReference type="Gene3D" id="3.30.450.20">
    <property type="entry name" value="PAS domain"/>
    <property type="match status" value="2"/>
</dbReference>
<feature type="transmembrane region" description="Helical" evidence="1">
    <location>
        <begin position="48"/>
        <end position="69"/>
    </location>
</feature>
<dbReference type="InterPro" id="IPR035919">
    <property type="entry name" value="EAL_sf"/>
</dbReference>
<dbReference type="InterPro" id="IPR001610">
    <property type="entry name" value="PAC"/>
</dbReference>
<dbReference type="KEGG" id="snan:I6N98_04810"/>
<dbReference type="CDD" id="cd01949">
    <property type="entry name" value="GGDEF"/>
    <property type="match status" value="1"/>
</dbReference>
<dbReference type="NCBIfam" id="TIGR00254">
    <property type="entry name" value="GGDEF"/>
    <property type="match status" value="1"/>
</dbReference>
<sequence length="764" mass="85937">MGVVPPKNTVKKIVVLYASWSILWILLSDIIVASSADATPSDHTIQSIKGVIFVLVTSAILYGLLRWLYRREDTIHESYKKILHDPRQFFWLSDKNGDDLHLSPGFEVITGVSLDVFSRRPWPQFIHPADRENFLKERERAVKSGVGYETTLRLKSRDGGYVQIQVREVPVRNPQTGSIESWVGNATDISDIHHTRRELEQKNAHFRLAERIGGISLWSWDFSSNEVNLSESLAKQLGFNSPVVSGGLGKFLKYIHRDNRPKLVSQVRFVAEGGEPTSEDLYRVRYADGSLHWLITRLSAIKDDDDRVIGITGVNIDITKQKEQQNRLNYIANHDEVTGLYNRNHMLNVIQGAIDSGADQFAVMVLDIDRFGSINSFFGLDFGNALLKELGSRLQSCLRSDDVVGRIASDDFVIFLRLQTSGRQDIDNVASRISEVLRPPFNIFDKSIYLTLSSGSAMYPVDGGAVETLFRNAESALKHARETGGNSYIPYSEDIARKEEESANFISAIKYGVEHKEFYIELQPQYDINQQKYVAAEVLARWKSATLGPVSPVEFIPVAEKLGFIKQISEIVFRDALKLLSHLQSTVCPDFRFSLNLETSQLYESGFVSWLYDMLRDYGVDNRFVELEVTESVLMKDAEQGATVVKYLKDDGFRVAIDDFGTGHSSLGYLGILHANALKIDRSFVQGLIHNENHAIVTETIVMLARNLSLEVVAEGVENREQFDAVSRLGCDLVQGYYFSKPISGDQLKALLQDQIALSSETSV</sequence>
<proteinExistence type="predicted"/>
<dbReference type="CDD" id="cd00130">
    <property type="entry name" value="PAS"/>
    <property type="match status" value="2"/>
</dbReference>
<reference evidence="6 7" key="1">
    <citation type="submission" date="2020-12" db="EMBL/GenBank/DDBJ databases">
        <authorList>
            <person name="Shan Y."/>
        </authorList>
    </citation>
    <scope>NUCLEOTIDE SEQUENCE [LARGE SCALE GENOMIC DNA]</scope>
    <source>
        <strain evidence="7">csc3.9</strain>
    </source>
</reference>
<dbReference type="Gene3D" id="3.30.70.270">
    <property type="match status" value="1"/>
</dbReference>
<keyword evidence="1" id="KW-1133">Transmembrane helix</keyword>
<feature type="domain" description="GGDEF" evidence="5">
    <location>
        <begin position="359"/>
        <end position="493"/>
    </location>
</feature>
<evidence type="ECO:0000259" key="3">
    <source>
        <dbReference type="PROSITE" id="PS50113"/>
    </source>
</evidence>
<evidence type="ECO:0000313" key="7">
    <source>
        <dbReference type="Proteomes" id="UP000596063"/>
    </source>
</evidence>
<dbReference type="Pfam" id="PF00563">
    <property type="entry name" value="EAL"/>
    <property type="match status" value="1"/>
</dbReference>
<dbReference type="InterPro" id="IPR000160">
    <property type="entry name" value="GGDEF_dom"/>
</dbReference>